<comment type="caution">
    <text evidence="3">The sequence shown here is derived from an EMBL/GenBank/DDBJ whole genome shotgun (WGS) entry which is preliminary data.</text>
</comment>
<proteinExistence type="inferred from homology"/>
<dbReference type="EMBL" id="QAAD01000039">
    <property type="protein sequence ID" value="PTN02428.1"/>
    <property type="molecule type" value="Genomic_DNA"/>
</dbReference>
<dbReference type="GO" id="GO:0003964">
    <property type="term" value="F:RNA-directed DNA polymerase activity"/>
    <property type="evidence" value="ECO:0007669"/>
    <property type="project" value="UniProtKB-KW"/>
</dbReference>
<reference evidence="3 4" key="1">
    <citation type="submission" date="2018-04" db="EMBL/GenBank/DDBJ databases">
        <title>Genomic Encyclopedia of Archaeal and Bacterial Type Strains, Phase II (KMG-II): from individual species to whole genera.</title>
        <authorList>
            <person name="Goeker M."/>
        </authorList>
    </citation>
    <scope>NUCLEOTIDE SEQUENCE [LARGE SCALE GENOMIC DNA]</scope>
    <source>
        <strain evidence="3 4">DSM 28823</strain>
    </source>
</reference>
<dbReference type="PROSITE" id="PS50878">
    <property type="entry name" value="RT_POL"/>
    <property type="match status" value="1"/>
</dbReference>
<dbReference type="InterPro" id="IPR000477">
    <property type="entry name" value="RT_dom"/>
</dbReference>
<gene>
    <name evidence="3" type="ORF">C8N47_13912</name>
</gene>
<accession>A0A2T5BSR4</accession>
<feature type="domain" description="Reverse transcriptase" evidence="2">
    <location>
        <begin position="52"/>
        <end position="293"/>
    </location>
</feature>
<dbReference type="OrthoDB" id="9780724at2"/>
<dbReference type="AlphaFoldDB" id="A0A2T5BSR4"/>
<protein>
    <submittedName>
        <fullName evidence="3">Group II intron reverse transcriptase/maturase</fullName>
    </submittedName>
</protein>
<dbReference type="PANTHER" id="PTHR34047:SF3">
    <property type="entry name" value="BLR2052 PROTEIN"/>
    <property type="match status" value="1"/>
</dbReference>
<comment type="similarity">
    <text evidence="1">Belongs to the bacterial reverse transcriptase family.</text>
</comment>
<evidence type="ECO:0000313" key="3">
    <source>
        <dbReference type="EMBL" id="PTN02428.1"/>
    </source>
</evidence>
<dbReference type="CDD" id="cd01651">
    <property type="entry name" value="RT_G2_intron"/>
    <property type="match status" value="1"/>
</dbReference>
<dbReference type="InterPro" id="IPR043128">
    <property type="entry name" value="Rev_trsase/Diguanyl_cyclase"/>
</dbReference>
<dbReference type="Proteomes" id="UP000243525">
    <property type="component" value="Unassembled WGS sequence"/>
</dbReference>
<evidence type="ECO:0000313" key="4">
    <source>
        <dbReference type="Proteomes" id="UP000243525"/>
    </source>
</evidence>
<evidence type="ECO:0000256" key="1">
    <source>
        <dbReference type="ARBA" id="ARBA00034120"/>
    </source>
</evidence>
<keyword evidence="3" id="KW-0695">RNA-directed DNA polymerase</keyword>
<dbReference type="PANTHER" id="PTHR34047">
    <property type="entry name" value="NUCLEAR INTRON MATURASE 1, MITOCHONDRIAL-RELATED"/>
    <property type="match status" value="1"/>
</dbReference>
<keyword evidence="3" id="KW-0808">Transferase</keyword>
<dbReference type="Pfam" id="PF00078">
    <property type="entry name" value="RVT_1"/>
    <property type="match status" value="1"/>
</dbReference>
<sequence>MIFEGQTKSIPITKTMVWEAYLKVRSNRGGAGVDGQCWESYDANRSKELYKLWNRLASGSYFPPPVKRVEIPKADGKKRPLGIPTVSDRVAQQVIKAYLEPRLEKEFLDVSYGYRPNRGALEAVAEVRKNVKKYPWVIDLDIQSFFDNVSHDLIFKSLDRHVTEKWVLMYIRRWLESPIMLPDGKSQQPNGKGTPQGGVVSPLLANLFLHYCLDKWLARYYPETRMVRHADDLILHCRTERESKVVLTAVKQRLTSCGLTAHPEKTKIAYCMKAGRRKQSAYSVQFDFLGFSFRPIMMRMRRGGCFLQYDCMMSRRTKVRITGELRALEFHNKSHWTIQDLSELLNPKIRGWINYYGKVHHRCVKTILYYLHHRMLKWVMNKYKRFKRSKVKAADWLRRVCNHYPYLFYHWTLGWQLT</sequence>
<dbReference type="NCBIfam" id="TIGR04416">
    <property type="entry name" value="group_II_RT_mat"/>
    <property type="match status" value="1"/>
</dbReference>
<dbReference type="InterPro" id="IPR043502">
    <property type="entry name" value="DNA/RNA_pol_sf"/>
</dbReference>
<dbReference type="InterPro" id="IPR013597">
    <property type="entry name" value="Mat_intron_G2"/>
</dbReference>
<evidence type="ECO:0000259" key="2">
    <source>
        <dbReference type="PROSITE" id="PS50878"/>
    </source>
</evidence>
<dbReference type="RefSeq" id="WP_107824020.1">
    <property type="nucleotide sequence ID" value="NZ_OY782574.1"/>
</dbReference>
<dbReference type="SUPFAM" id="SSF56672">
    <property type="entry name" value="DNA/RNA polymerases"/>
    <property type="match status" value="1"/>
</dbReference>
<dbReference type="InterPro" id="IPR030931">
    <property type="entry name" value="Group_II_RT_mat"/>
</dbReference>
<name>A0A2T5BSR4_9BACT</name>
<dbReference type="Pfam" id="PF08388">
    <property type="entry name" value="GIIM"/>
    <property type="match status" value="1"/>
</dbReference>
<keyword evidence="3" id="KW-0548">Nucleotidyltransferase</keyword>
<dbReference type="InterPro" id="IPR051083">
    <property type="entry name" value="GrpII_Intron_Splice-Mob/Def"/>
</dbReference>
<keyword evidence="4" id="KW-1185">Reference proteome</keyword>
<dbReference type="Gene3D" id="3.30.70.270">
    <property type="match status" value="1"/>
</dbReference>
<organism evidence="3 4">
    <name type="scientific">Mangrovibacterium marinum</name>
    <dbReference type="NCBI Taxonomy" id="1639118"/>
    <lineage>
        <taxon>Bacteria</taxon>
        <taxon>Pseudomonadati</taxon>
        <taxon>Bacteroidota</taxon>
        <taxon>Bacteroidia</taxon>
        <taxon>Marinilabiliales</taxon>
        <taxon>Prolixibacteraceae</taxon>
        <taxon>Mangrovibacterium</taxon>
    </lineage>
</organism>